<organism evidence="1 2">
    <name type="scientific">Vermiconidia calcicola</name>
    <dbReference type="NCBI Taxonomy" id="1690605"/>
    <lineage>
        <taxon>Eukaryota</taxon>
        <taxon>Fungi</taxon>
        <taxon>Dikarya</taxon>
        <taxon>Ascomycota</taxon>
        <taxon>Pezizomycotina</taxon>
        <taxon>Dothideomycetes</taxon>
        <taxon>Dothideomycetidae</taxon>
        <taxon>Mycosphaerellales</taxon>
        <taxon>Extremaceae</taxon>
        <taxon>Vermiconidia</taxon>
    </lineage>
</organism>
<dbReference type="EMBL" id="JAUTXU010000140">
    <property type="protein sequence ID" value="KAK3704339.1"/>
    <property type="molecule type" value="Genomic_DNA"/>
</dbReference>
<evidence type="ECO:0000313" key="2">
    <source>
        <dbReference type="Proteomes" id="UP001281147"/>
    </source>
</evidence>
<gene>
    <name evidence="1" type="ORF">LTR37_013892</name>
</gene>
<dbReference type="Proteomes" id="UP001281147">
    <property type="component" value="Unassembled WGS sequence"/>
</dbReference>
<reference evidence="1" key="1">
    <citation type="submission" date="2023-07" db="EMBL/GenBank/DDBJ databases">
        <title>Black Yeasts Isolated from many extreme environments.</title>
        <authorList>
            <person name="Coleine C."/>
            <person name="Stajich J.E."/>
            <person name="Selbmann L."/>
        </authorList>
    </citation>
    <scope>NUCLEOTIDE SEQUENCE</scope>
    <source>
        <strain evidence="1">CCFEE 5714</strain>
    </source>
</reference>
<keyword evidence="2" id="KW-1185">Reference proteome</keyword>
<accession>A0ACC3MV37</accession>
<name>A0ACC3MV37_9PEZI</name>
<protein>
    <submittedName>
        <fullName evidence="1">Uncharacterized protein</fullName>
    </submittedName>
</protein>
<comment type="caution">
    <text evidence="1">The sequence shown here is derived from an EMBL/GenBank/DDBJ whole genome shotgun (WGS) entry which is preliminary data.</text>
</comment>
<evidence type="ECO:0000313" key="1">
    <source>
        <dbReference type="EMBL" id="KAK3704339.1"/>
    </source>
</evidence>
<sequence length="730" mass="79735">MAKNHPSDRSNDKDKAAEYDYPGALMDRVQELAELVESTSTDNAEIRRSLEAIQAQLNRLSAQPDGFNSESQPQLPSLNGSPFTHNTPPVFNYGVTWNVKEFYGHGSPRFQQDERPGPPIGPEGSSASGQPHVDRNGNLYYEEKRAPPKSGSESSNNGQATTQGVPDSTIAFLLRLSRLVRQDGRRLTASFLINLRDLLQTLPAFQGPNVPQIVVPHREEAGAPTFHGAYTLGYDRPLGHHQGLWEFLTLGGPQSNSSQDHAAMNLGGQPFGFPEHRNPTGQQVYELRQRLRARGEGESVTAGITLVWVPSDVRQPGSSDGGGQDANGSSGGSLSDRGSSGAEASTTAPRHQPAQVRDSHRTNSNGRGGSQVRESQGRKPNDDGSQPHGLQHENIDAAGIAAFDGVKELEQADRENSRDETQTNVGTANEAVDRPPRPAQTRSDREWLFFEKDWEWYEVEIHGPHRDSISAIVDKAKQEAQTEDITGPRRPSTRHGGNKTGGTAPPPGPSAKGGSKGKKRKVDATHTQLAPTSRRRAPSPESNNLGGTEKTNEASGSKRNARPGKRTPSTRNPSLEQRDIAPEGTNDEEDESPLSSVPEDQDGDGERSPKKRKSDSDANGSQRSMGSGWDQNLTIQQAQAVVDSVDSLNQGVLRQRHGEDVIKSANDWLAHEDQTFSDWELNHPDWKPAEESEEESDEEVPLADRRSNDGGPRRIAARRKTRDGTRKYVK</sequence>
<proteinExistence type="predicted"/>